<evidence type="ECO:0000256" key="5">
    <source>
        <dbReference type="ARBA" id="ARBA00022801"/>
    </source>
</evidence>
<protein>
    <recommendedName>
        <fullName evidence="8">Proteasome subunit beta</fullName>
    </recommendedName>
</protein>
<dbReference type="AlphaFoldDB" id="A0ABD3SPB7"/>
<accession>A0ABD3SPB7</accession>
<comment type="function">
    <text evidence="8">Component of the proteasome, a multicatalytic proteinase complex which is characterized by its ability to cleave peptides with Arg, Phe, Tyr, Leu, and Glu adjacent to the leaving group at neutral or slightly basic pH. The proteasome has an ATP-dependent proteolytic activity.</text>
</comment>
<keyword evidence="4" id="KW-0888">Threonine protease</keyword>
<gene>
    <name evidence="9" type="ORF">ACHAXA_004623</name>
</gene>
<evidence type="ECO:0000256" key="1">
    <source>
        <dbReference type="ARBA" id="ARBA00001198"/>
    </source>
</evidence>
<dbReference type="InterPro" id="IPR029055">
    <property type="entry name" value="Ntn_hydrolases_N"/>
</dbReference>
<dbReference type="GO" id="GO:0005634">
    <property type="term" value="C:nucleus"/>
    <property type="evidence" value="ECO:0007669"/>
    <property type="project" value="UniProtKB-SubCell"/>
</dbReference>
<dbReference type="Pfam" id="PF00227">
    <property type="entry name" value="Proteasome"/>
    <property type="match status" value="1"/>
</dbReference>
<sequence length="318" mass="33862">MSELTDPAIGVDLDFPSGGFSFDNVHRNALIERHISSHPSSSHYPDHHSSSSSANRVVLPLATKTGTTIVGVVYRDGVVLGADTRSTNDATVADKNCEKIHYIAPNIYCCGAGTAADTEKTTELISSQMELLRLNTGDRQSRVVASCTLLKRMLFRYQGYVSAALVLGGCDVDGPHLYQIYPHGSTGKLPYTTMGSGSLAAMAIFESDYRDDMDEVDALGLVRRAILAGIYNDLGSGSNVDTCVIRTDGTVIMGRNDIMPNEVGPIRERVNRSDALNMRPGTTAVLDDAYVGSGGRNGGTMMVGGVSLADVTVTAMET</sequence>
<proteinExistence type="inferred from homology"/>
<keyword evidence="10" id="KW-1185">Reference proteome</keyword>
<keyword evidence="7 8" id="KW-0539">Nucleus</keyword>
<evidence type="ECO:0000256" key="7">
    <source>
        <dbReference type="ARBA" id="ARBA00023242"/>
    </source>
</evidence>
<dbReference type="EMBL" id="JALLPB020000024">
    <property type="protein sequence ID" value="KAL3826305.1"/>
    <property type="molecule type" value="Genomic_DNA"/>
</dbReference>
<keyword evidence="6 8" id="KW-0647">Proteasome</keyword>
<comment type="catalytic activity">
    <reaction evidence="1">
        <text>Cleavage of peptide bonds with very broad specificity.</text>
        <dbReference type="EC" id="3.4.25.1"/>
    </reaction>
</comment>
<dbReference type="InterPro" id="IPR001353">
    <property type="entry name" value="Proteasome_sua/b"/>
</dbReference>
<evidence type="ECO:0000256" key="6">
    <source>
        <dbReference type="ARBA" id="ARBA00022942"/>
    </source>
</evidence>
<organism evidence="9 10">
    <name type="scientific">Cyclostephanos tholiformis</name>
    <dbReference type="NCBI Taxonomy" id="382380"/>
    <lineage>
        <taxon>Eukaryota</taxon>
        <taxon>Sar</taxon>
        <taxon>Stramenopiles</taxon>
        <taxon>Ochrophyta</taxon>
        <taxon>Bacillariophyta</taxon>
        <taxon>Coscinodiscophyceae</taxon>
        <taxon>Thalassiosirophycidae</taxon>
        <taxon>Stephanodiscales</taxon>
        <taxon>Stephanodiscaceae</taxon>
        <taxon>Cyclostephanos</taxon>
    </lineage>
</organism>
<comment type="caution">
    <text evidence="9">The sequence shown here is derived from an EMBL/GenBank/DDBJ whole genome shotgun (WGS) entry which is preliminary data.</text>
</comment>
<dbReference type="Proteomes" id="UP001530377">
    <property type="component" value="Unassembled WGS sequence"/>
</dbReference>
<evidence type="ECO:0000256" key="4">
    <source>
        <dbReference type="ARBA" id="ARBA00022698"/>
    </source>
</evidence>
<dbReference type="PROSITE" id="PS00854">
    <property type="entry name" value="PROTEASOME_BETA_1"/>
    <property type="match status" value="1"/>
</dbReference>
<comment type="subcellular location">
    <subcellularLocation>
        <location evidence="8">Cytoplasm</location>
    </subcellularLocation>
    <subcellularLocation>
        <location evidence="8">Nucleus</location>
    </subcellularLocation>
</comment>
<comment type="subunit">
    <text evidence="8">Component of the proteasome complex.</text>
</comment>
<evidence type="ECO:0000256" key="2">
    <source>
        <dbReference type="ARBA" id="ARBA00022490"/>
    </source>
</evidence>
<keyword evidence="5" id="KW-0378">Hydrolase</keyword>
<dbReference type="GO" id="GO:0005737">
    <property type="term" value="C:cytoplasm"/>
    <property type="evidence" value="ECO:0007669"/>
    <property type="project" value="UniProtKB-SubCell"/>
</dbReference>
<keyword evidence="3" id="KW-0645">Protease</keyword>
<dbReference type="SUPFAM" id="SSF56235">
    <property type="entry name" value="N-terminal nucleophile aminohydrolases (Ntn hydrolases)"/>
    <property type="match status" value="1"/>
</dbReference>
<dbReference type="PANTHER" id="PTHR32194">
    <property type="entry name" value="METALLOPROTEASE TLDD"/>
    <property type="match status" value="1"/>
</dbReference>
<dbReference type="PANTHER" id="PTHR32194:SF4">
    <property type="entry name" value="PROTEASOME SUBUNIT BETA TYPE-7"/>
    <property type="match status" value="1"/>
</dbReference>
<dbReference type="InterPro" id="IPR023333">
    <property type="entry name" value="Proteasome_suB-type"/>
</dbReference>
<dbReference type="GO" id="GO:0000502">
    <property type="term" value="C:proteasome complex"/>
    <property type="evidence" value="ECO:0007669"/>
    <property type="project" value="UniProtKB-KW"/>
</dbReference>
<evidence type="ECO:0000313" key="10">
    <source>
        <dbReference type="Proteomes" id="UP001530377"/>
    </source>
</evidence>
<evidence type="ECO:0000256" key="3">
    <source>
        <dbReference type="ARBA" id="ARBA00022670"/>
    </source>
</evidence>
<evidence type="ECO:0000313" key="9">
    <source>
        <dbReference type="EMBL" id="KAL3826305.1"/>
    </source>
</evidence>
<dbReference type="PROSITE" id="PS51476">
    <property type="entry name" value="PROTEASOME_BETA_2"/>
    <property type="match status" value="1"/>
</dbReference>
<evidence type="ECO:0000256" key="8">
    <source>
        <dbReference type="RuleBase" id="RU004203"/>
    </source>
</evidence>
<dbReference type="Gene3D" id="3.60.20.10">
    <property type="entry name" value="Glutamine Phosphoribosylpyrophosphate, subunit 1, domain 1"/>
    <property type="match status" value="1"/>
</dbReference>
<dbReference type="GO" id="GO:0004298">
    <property type="term" value="F:threonine-type endopeptidase activity"/>
    <property type="evidence" value="ECO:0007669"/>
    <property type="project" value="UniProtKB-KW"/>
</dbReference>
<dbReference type="GO" id="GO:0006508">
    <property type="term" value="P:proteolysis"/>
    <property type="evidence" value="ECO:0007669"/>
    <property type="project" value="UniProtKB-KW"/>
</dbReference>
<dbReference type="InterPro" id="IPR016050">
    <property type="entry name" value="Proteasome_bsu_CS"/>
</dbReference>
<keyword evidence="2 8" id="KW-0963">Cytoplasm</keyword>
<name>A0ABD3SPB7_9STRA</name>
<dbReference type="CDD" id="cd03763">
    <property type="entry name" value="proteasome_beta_type_7"/>
    <property type="match status" value="1"/>
</dbReference>
<reference evidence="9 10" key="1">
    <citation type="submission" date="2024-10" db="EMBL/GenBank/DDBJ databases">
        <title>Updated reference genomes for cyclostephanoid diatoms.</title>
        <authorList>
            <person name="Roberts W.R."/>
            <person name="Alverson A.J."/>
        </authorList>
    </citation>
    <scope>NUCLEOTIDE SEQUENCE [LARGE SCALE GENOMIC DNA]</scope>
    <source>
        <strain evidence="9 10">AJA228-03</strain>
    </source>
</reference>
<comment type="similarity">
    <text evidence="8">Belongs to the peptidase T1B family.</text>
</comment>